<keyword evidence="3" id="KW-0808">Transferase</keyword>
<dbReference type="Gene3D" id="3.30.565.10">
    <property type="entry name" value="Histidine kinase-like ATPase, C-terminal domain"/>
    <property type="match status" value="1"/>
</dbReference>
<feature type="transmembrane region" description="Helical" evidence="1">
    <location>
        <begin position="41"/>
        <end position="61"/>
    </location>
</feature>
<dbReference type="Pfam" id="PF06580">
    <property type="entry name" value="His_kinase"/>
    <property type="match status" value="1"/>
</dbReference>
<gene>
    <name evidence="3" type="ORF">J7I44_02280</name>
</gene>
<dbReference type="GO" id="GO:0016301">
    <property type="term" value="F:kinase activity"/>
    <property type="evidence" value="ECO:0007669"/>
    <property type="project" value="UniProtKB-KW"/>
</dbReference>
<keyword evidence="3" id="KW-0418">Kinase</keyword>
<name>A0ABS4DJ87_9GAMM</name>
<evidence type="ECO:0000313" key="4">
    <source>
        <dbReference type="Proteomes" id="UP000823790"/>
    </source>
</evidence>
<evidence type="ECO:0000313" key="3">
    <source>
        <dbReference type="EMBL" id="MBP1473107.1"/>
    </source>
</evidence>
<reference evidence="3 4" key="1">
    <citation type="submission" date="2021-04" db="EMBL/GenBank/DDBJ databases">
        <authorList>
            <person name="Huq M.A."/>
        </authorList>
    </citation>
    <scope>NUCLEOTIDE SEQUENCE [LARGE SCALE GENOMIC DNA]</scope>
    <source>
        <strain evidence="3 4">MAH-13</strain>
    </source>
</reference>
<keyword evidence="1" id="KW-0472">Membrane</keyword>
<dbReference type="RefSeq" id="WP_209615068.1">
    <property type="nucleotide sequence ID" value="NZ_JAGJRS010000004.1"/>
</dbReference>
<accession>A0ABS4DJ87</accession>
<comment type="caution">
    <text evidence="3">The sequence shown here is derived from an EMBL/GenBank/DDBJ whole genome shotgun (WGS) entry which is preliminary data.</text>
</comment>
<dbReference type="InterPro" id="IPR050640">
    <property type="entry name" value="Bact_2-comp_sensor_kinase"/>
</dbReference>
<dbReference type="SUPFAM" id="SSF55874">
    <property type="entry name" value="ATPase domain of HSP90 chaperone/DNA topoisomerase II/histidine kinase"/>
    <property type="match status" value="1"/>
</dbReference>
<evidence type="ECO:0000259" key="2">
    <source>
        <dbReference type="Pfam" id="PF06580"/>
    </source>
</evidence>
<organism evidence="3 4">
    <name type="scientific">Frateuria flava</name>
    <dbReference type="NCBI Taxonomy" id="2821489"/>
    <lineage>
        <taxon>Bacteria</taxon>
        <taxon>Pseudomonadati</taxon>
        <taxon>Pseudomonadota</taxon>
        <taxon>Gammaproteobacteria</taxon>
        <taxon>Lysobacterales</taxon>
        <taxon>Rhodanobacteraceae</taxon>
        <taxon>Frateuria</taxon>
    </lineage>
</organism>
<dbReference type="PANTHER" id="PTHR34220:SF9">
    <property type="entry name" value="SIGNAL TRANSDUCTION HISTIDINE KINASE INTERNAL REGION DOMAIN-CONTAINING PROTEIN"/>
    <property type="match status" value="1"/>
</dbReference>
<dbReference type="InterPro" id="IPR010559">
    <property type="entry name" value="Sig_transdc_His_kin_internal"/>
</dbReference>
<evidence type="ECO:0000256" key="1">
    <source>
        <dbReference type="SAM" id="Phobius"/>
    </source>
</evidence>
<keyword evidence="1" id="KW-1133">Transmembrane helix</keyword>
<keyword evidence="1" id="KW-0812">Transmembrane</keyword>
<sequence length="352" mass="39071">MIRSSDHAVAAPFWLPWLAGMPMVACMTVMALPEVGHAHAVAFRVLYAAAYLLWTLPLTFAQRWLRRRAPWPLAVLALLALTYVMSLANNALAELLALHWQALPRFDWLRLFGGLDGCWLALIAFCAIHAVVDHTLALQAERARVREAQAAARDAELRALRYQLHPHFLFNTLNAISTLVAERRNTDANRMLARLADLLRATLERGEAHEVPLAEELALTGHYLDIEKIRLGERLALELRVGPDLLQAAVPALLLQPLVENAIRHGIAPRAEGGRVRLQVERVGERITLQLFNDGVPSPANDGPHPTIGLRNVRERLARLYGAAHAFDFHLAPGGDCRVEISLPFRTMAVPA</sequence>
<protein>
    <submittedName>
        <fullName evidence="3">Histidine kinase</fullName>
    </submittedName>
</protein>
<dbReference type="InterPro" id="IPR036890">
    <property type="entry name" value="HATPase_C_sf"/>
</dbReference>
<dbReference type="Proteomes" id="UP000823790">
    <property type="component" value="Unassembled WGS sequence"/>
</dbReference>
<dbReference type="PANTHER" id="PTHR34220">
    <property type="entry name" value="SENSOR HISTIDINE KINASE YPDA"/>
    <property type="match status" value="1"/>
</dbReference>
<proteinExistence type="predicted"/>
<feature type="transmembrane region" description="Helical" evidence="1">
    <location>
        <begin position="73"/>
        <end position="92"/>
    </location>
</feature>
<feature type="transmembrane region" description="Helical" evidence="1">
    <location>
        <begin position="112"/>
        <end position="132"/>
    </location>
</feature>
<dbReference type="EMBL" id="JAGJRS010000004">
    <property type="protein sequence ID" value="MBP1473107.1"/>
    <property type="molecule type" value="Genomic_DNA"/>
</dbReference>
<feature type="domain" description="Signal transduction histidine kinase internal region" evidence="2">
    <location>
        <begin position="155"/>
        <end position="235"/>
    </location>
</feature>
<keyword evidence="4" id="KW-1185">Reference proteome</keyword>